<dbReference type="EMBL" id="BARW01012402">
    <property type="protein sequence ID" value="GAI83789.1"/>
    <property type="molecule type" value="Genomic_DNA"/>
</dbReference>
<dbReference type="AlphaFoldDB" id="X1TUR3"/>
<gene>
    <name evidence="1" type="ORF">S12H4_23373</name>
</gene>
<sequence>MKDWCKGFKDSLITEKINFEIKNRLKIIETGDIPKYFSAYETFKDTEAIREASRAVENQRDISQHLAGLHLRIQEKLNDERWQFIFNYEEDMFKDSWKDLEHWLKFIGLSEEPILDLPITVFDCSMLGYDILPSFAILSKVSLDTLMPLLSSWR</sequence>
<organism evidence="1">
    <name type="scientific">marine sediment metagenome</name>
    <dbReference type="NCBI Taxonomy" id="412755"/>
    <lineage>
        <taxon>unclassified sequences</taxon>
        <taxon>metagenomes</taxon>
        <taxon>ecological metagenomes</taxon>
    </lineage>
</organism>
<accession>X1TUR3</accession>
<proteinExistence type="predicted"/>
<name>X1TUR3_9ZZZZ</name>
<protein>
    <submittedName>
        <fullName evidence="1">Uncharacterized protein</fullName>
    </submittedName>
</protein>
<comment type="caution">
    <text evidence="1">The sequence shown here is derived from an EMBL/GenBank/DDBJ whole genome shotgun (WGS) entry which is preliminary data.</text>
</comment>
<evidence type="ECO:0000313" key="1">
    <source>
        <dbReference type="EMBL" id="GAI83789.1"/>
    </source>
</evidence>
<reference evidence="1" key="1">
    <citation type="journal article" date="2014" name="Front. Microbiol.">
        <title>High frequency of phylogenetically diverse reductive dehalogenase-homologous genes in deep subseafloor sedimentary metagenomes.</title>
        <authorList>
            <person name="Kawai M."/>
            <person name="Futagami T."/>
            <person name="Toyoda A."/>
            <person name="Takaki Y."/>
            <person name="Nishi S."/>
            <person name="Hori S."/>
            <person name="Arai W."/>
            <person name="Tsubouchi T."/>
            <person name="Morono Y."/>
            <person name="Uchiyama I."/>
            <person name="Ito T."/>
            <person name="Fujiyama A."/>
            <person name="Inagaki F."/>
            <person name="Takami H."/>
        </authorList>
    </citation>
    <scope>NUCLEOTIDE SEQUENCE</scope>
    <source>
        <strain evidence="1">Expedition CK06-06</strain>
    </source>
</reference>